<evidence type="ECO:0008006" key="3">
    <source>
        <dbReference type="Google" id="ProtNLM"/>
    </source>
</evidence>
<reference evidence="2" key="1">
    <citation type="journal article" date="2019" name="Int. J. Syst. Evol. Microbiol.">
        <title>The Global Catalogue of Microorganisms (GCM) 10K type strain sequencing project: providing services to taxonomists for standard genome sequencing and annotation.</title>
        <authorList>
            <consortium name="The Broad Institute Genomics Platform"/>
            <consortium name="The Broad Institute Genome Sequencing Center for Infectious Disease"/>
            <person name="Wu L."/>
            <person name="Ma J."/>
        </authorList>
    </citation>
    <scope>NUCLEOTIDE SEQUENCE [LARGE SCALE GENOMIC DNA]</scope>
    <source>
        <strain evidence="2">KCTC 52042</strain>
    </source>
</reference>
<organism evidence="1 2">
    <name type="scientific">Gracilimonas halophila</name>
    <dbReference type="NCBI Taxonomy" id="1834464"/>
    <lineage>
        <taxon>Bacteria</taxon>
        <taxon>Pseudomonadati</taxon>
        <taxon>Balneolota</taxon>
        <taxon>Balneolia</taxon>
        <taxon>Balneolales</taxon>
        <taxon>Balneolaceae</taxon>
        <taxon>Gracilimonas</taxon>
    </lineage>
</organism>
<comment type="caution">
    <text evidence="1">The sequence shown here is derived from an EMBL/GenBank/DDBJ whole genome shotgun (WGS) entry which is preliminary data.</text>
</comment>
<keyword evidence="2" id="KW-1185">Reference proteome</keyword>
<dbReference type="EMBL" id="JBHULI010000025">
    <property type="protein sequence ID" value="MFD2532976.1"/>
    <property type="molecule type" value="Genomic_DNA"/>
</dbReference>
<gene>
    <name evidence="1" type="ORF">ACFSVN_11000</name>
</gene>
<name>A0ABW5JLJ6_9BACT</name>
<protein>
    <recommendedName>
        <fullName evidence="3">ParE toxin of type II toxin-antitoxin system, parDE</fullName>
    </recommendedName>
</protein>
<dbReference type="Proteomes" id="UP001597460">
    <property type="component" value="Unassembled WGS sequence"/>
</dbReference>
<dbReference type="RefSeq" id="WP_390303825.1">
    <property type="nucleotide sequence ID" value="NZ_JBHULI010000025.1"/>
</dbReference>
<evidence type="ECO:0000313" key="1">
    <source>
        <dbReference type="EMBL" id="MFD2532976.1"/>
    </source>
</evidence>
<evidence type="ECO:0000313" key="2">
    <source>
        <dbReference type="Proteomes" id="UP001597460"/>
    </source>
</evidence>
<proteinExistence type="predicted"/>
<accession>A0ABW5JLJ6</accession>
<sequence>MIIYRVKKERILVLRILHGHSSITKIKHSRKIK</sequence>